<dbReference type="GO" id="GO:0007219">
    <property type="term" value="P:Notch signaling pathway"/>
    <property type="evidence" value="ECO:0007669"/>
    <property type="project" value="UniProtKB-KW"/>
</dbReference>
<keyword evidence="8" id="KW-0256">Endoplasmic reticulum</keyword>
<evidence type="ECO:0000256" key="12">
    <source>
        <dbReference type="ARBA" id="ARBA00023253"/>
    </source>
</evidence>
<dbReference type="PANTHER" id="PTHR21420:SF10">
    <property type="entry name" value="GDP-FUCOSE PROTEIN O-FUCOSYLTRANSFERASE 1"/>
    <property type="match status" value="1"/>
</dbReference>
<dbReference type="AlphaFoldDB" id="A0A914PUQ9"/>
<comment type="similarity">
    <text evidence="3">Belongs to the glycosyltransferase 65 family.</text>
</comment>
<evidence type="ECO:0000256" key="5">
    <source>
        <dbReference type="ARBA" id="ARBA00021745"/>
    </source>
</evidence>
<dbReference type="GO" id="GO:0005783">
    <property type="term" value="C:endoplasmic reticulum"/>
    <property type="evidence" value="ECO:0007669"/>
    <property type="project" value="UniProtKB-SubCell"/>
</dbReference>
<dbReference type="Pfam" id="PF10250">
    <property type="entry name" value="O-FucT"/>
    <property type="match status" value="1"/>
</dbReference>
<evidence type="ECO:0000313" key="18">
    <source>
        <dbReference type="WBParaSite" id="PDA_v2.g20017.t1"/>
    </source>
</evidence>
<dbReference type="GO" id="GO:0006004">
    <property type="term" value="P:fucose metabolic process"/>
    <property type="evidence" value="ECO:0007669"/>
    <property type="project" value="UniProtKB-KW"/>
</dbReference>
<dbReference type="InterPro" id="IPR039922">
    <property type="entry name" value="POFUT1"/>
</dbReference>
<comment type="catalytic activity">
    <reaction evidence="16">
        <text>L-seryl-[protein] + GDP-beta-L-fucose = 3-O-(alpha-L-fucosyl)-L-seryl-[protein] + GDP + H(+)</text>
        <dbReference type="Rhea" id="RHEA:63644"/>
        <dbReference type="Rhea" id="RHEA-COMP:9863"/>
        <dbReference type="Rhea" id="RHEA-COMP:17914"/>
        <dbReference type="ChEBI" id="CHEBI:15378"/>
        <dbReference type="ChEBI" id="CHEBI:29999"/>
        <dbReference type="ChEBI" id="CHEBI:57273"/>
        <dbReference type="ChEBI" id="CHEBI:58189"/>
        <dbReference type="ChEBI" id="CHEBI:189632"/>
        <dbReference type="EC" id="2.4.1.221"/>
    </reaction>
    <physiologicalReaction direction="left-to-right" evidence="16">
        <dbReference type="Rhea" id="RHEA:63645"/>
    </physiologicalReaction>
</comment>
<keyword evidence="12" id="KW-0294">Fucose metabolism</keyword>
<dbReference type="WBParaSite" id="PDA_v2.g20017.t1">
    <property type="protein sequence ID" value="PDA_v2.g20017.t1"/>
    <property type="gene ID" value="PDA_v2.g20017"/>
</dbReference>
<keyword evidence="17" id="KW-1185">Reference proteome</keyword>
<organism evidence="17 18">
    <name type="scientific">Panagrolaimus davidi</name>
    <dbReference type="NCBI Taxonomy" id="227884"/>
    <lineage>
        <taxon>Eukaryota</taxon>
        <taxon>Metazoa</taxon>
        <taxon>Ecdysozoa</taxon>
        <taxon>Nematoda</taxon>
        <taxon>Chromadorea</taxon>
        <taxon>Rhabditida</taxon>
        <taxon>Tylenchina</taxon>
        <taxon>Panagrolaimomorpha</taxon>
        <taxon>Panagrolaimoidea</taxon>
        <taxon>Panagrolaimidae</taxon>
        <taxon>Panagrolaimus</taxon>
    </lineage>
</organism>
<keyword evidence="7" id="KW-0808">Transferase</keyword>
<evidence type="ECO:0000256" key="16">
    <source>
        <dbReference type="ARBA" id="ARBA00048647"/>
    </source>
</evidence>
<evidence type="ECO:0000256" key="13">
    <source>
        <dbReference type="ARBA" id="ARBA00023277"/>
    </source>
</evidence>
<evidence type="ECO:0000256" key="7">
    <source>
        <dbReference type="ARBA" id="ARBA00022679"/>
    </source>
</evidence>
<dbReference type="GO" id="GO:0046922">
    <property type="term" value="F:peptide-O-fucosyltransferase activity"/>
    <property type="evidence" value="ECO:0007669"/>
    <property type="project" value="UniProtKB-EC"/>
</dbReference>
<evidence type="ECO:0000256" key="3">
    <source>
        <dbReference type="ARBA" id="ARBA00010626"/>
    </source>
</evidence>
<reference evidence="18" key="1">
    <citation type="submission" date="2022-11" db="UniProtKB">
        <authorList>
            <consortium name="WormBaseParasite"/>
        </authorList>
    </citation>
    <scope>IDENTIFICATION</scope>
</reference>
<comment type="subcellular location">
    <subcellularLocation>
        <location evidence="1">Endoplasmic reticulum</location>
    </subcellularLocation>
</comment>
<dbReference type="InterPro" id="IPR019378">
    <property type="entry name" value="GDP-Fuc_O-FucTrfase"/>
</dbReference>
<comment type="catalytic activity">
    <reaction evidence="15">
        <text>L-threonyl-[protein] + GDP-beta-L-fucose = 3-O-(alpha-L-fucosyl)-L-threonyl-[protein] + GDP + H(+)</text>
        <dbReference type="Rhea" id="RHEA:70491"/>
        <dbReference type="Rhea" id="RHEA-COMP:11060"/>
        <dbReference type="Rhea" id="RHEA-COMP:17915"/>
        <dbReference type="ChEBI" id="CHEBI:15378"/>
        <dbReference type="ChEBI" id="CHEBI:30013"/>
        <dbReference type="ChEBI" id="CHEBI:57273"/>
        <dbReference type="ChEBI" id="CHEBI:58189"/>
        <dbReference type="ChEBI" id="CHEBI:189631"/>
        <dbReference type="EC" id="2.4.1.221"/>
    </reaction>
    <physiologicalReaction direction="left-to-right" evidence="15">
        <dbReference type="Rhea" id="RHEA:70492"/>
    </physiologicalReaction>
</comment>
<comment type="pathway">
    <text evidence="2">Protein modification; protein glycosylation.</text>
</comment>
<dbReference type="Gene3D" id="3.40.50.11350">
    <property type="match status" value="1"/>
</dbReference>
<dbReference type="PANTHER" id="PTHR21420">
    <property type="entry name" value="GDP-FUCOSE PROTEIN O-FUCOSYLTRANSFERASE 1"/>
    <property type="match status" value="1"/>
</dbReference>
<dbReference type="Proteomes" id="UP000887578">
    <property type="component" value="Unplaced"/>
</dbReference>
<evidence type="ECO:0000256" key="9">
    <source>
        <dbReference type="ARBA" id="ARBA00022976"/>
    </source>
</evidence>
<accession>A0A914PUQ9</accession>
<evidence type="ECO:0000256" key="10">
    <source>
        <dbReference type="ARBA" id="ARBA00023157"/>
    </source>
</evidence>
<evidence type="ECO:0000256" key="4">
    <source>
        <dbReference type="ARBA" id="ARBA00012196"/>
    </source>
</evidence>
<keyword evidence="6" id="KW-0328">Glycosyltransferase</keyword>
<evidence type="ECO:0000256" key="2">
    <source>
        <dbReference type="ARBA" id="ARBA00004922"/>
    </source>
</evidence>
<name>A0A914PUQ9_9BILA</name>
<evidence type="ECO:0000256" key="6">
    <source>
        <dbReference type="ARBA" id="ARBA00022676"/>
    </source>
</evidence>
<dbReference type="EC" id="2.4.1.221" evidence="4"/>
<evidence type="ECO:0000256" key="1">
    <source>
        <dbReference type="ARBA" id="ARBA00004240"/>
    </source>
</evidence>
<evidence type="ECO:0000256" key="14">
    <source>
        <dbReference type="ARBA" id="ARBA00033080"/>
    </source>
</evidence>
<evidence type="ECO:0000256" key="8">
    <source>
        <dbReference type="ARBA" id="ARBA00022824"/>
    </source>
</evidence>
<protein>
    <recommendedName>
        <fullName evidence="5">GDP-fucose protein O-fucosyltransferase 1</fullName>
        <ecNumber evidence="4">2.4.1.221</ecNumber>
    </recommendedName>
    <alternativeName>
        <fullName evidence="14">Peptide-O-fucosyltransferase 1</fullName>
    </alternativeName>
</protein>
<keyword evidence="10" id="KW-1015">Disulfide bond</keyword>
<keyword evidence="9" id="KW-0914">Notch signaling pathway</keyword>
<keyword evidence="13" id="KW-0119">Carbohydrate metabolism</keyword>
<evidence type="ECO:0000256" key="11">
    <source>
        <dbReference type="ARBA" id="ARBA00023180"/>
    </source>
</evidence>
<sequence length="135" mass="15162">MPQLFASPQCLGYHNELGILTPQICDPSPELILQEIEDVVGAIGGKSVFVASDRDHMITDITDKLIKRGVKAFKYDSDEPYTDLAILTLSDHFIGNCVSTFTSFVSRAREFGSRKDLKDNSFFGYEPIEKRKIEL</sequence>
<keyword evidence="11" id="KW-0325">Glycoprotein</keyword>
<evidence type="ECO:0000256" key="15">
    <source>
        <dbReference type="ARBA" id="ARBA00047273"/>
    </source>
</evidence>
<proteinExistence type="inferred from homology"/>
<evidence type="ECO:0000313" key="17">
    <source>
        <dbReference type="Proteomes" id="UP000887578"/>
    </source>
</evidence>